<dbReference type="PANTHER" id="PTHR42788">
    <property type="entry name" value="TAURINE IMPORT ATP-BINDING PROTEIN-RELATED"/>
    <property type="match status" value="1"/>
</dbReference>
<dbReference type="InterPro" id="IPR050166">
    <property type="entry name" value="ABC_transporter_ATP-bind"/>
</dbReference>
<evidence type="ECO:0000256" key="1">
    <source>
        <dbReference type="ARBA" id="ARBA00022448"/>
    </source>
</evidence>
<dbReference type="GO" id="GO:0005524">
    <property type="term" value="F:ATP binding"/>
    <property type="evidence" value="ECO:0007669"/>
    <property type="project" value="InterPro"/>
</dbReference>
<dbReference type="Gene3D" id="3.40.50.300">
    <property type="entry name" value="P-loop containing nucleotide triphosphate hydrolases"/>
    <property type="match status" value="1"/>
</dbReference>
<evidence type="ECO:0000259" key="2">
    <source>
        <dbReference type="PROSITE" id="PS50893"/>
    </source>
</evidence>
<comment type="caution">
    <text evidence="3">The sequence shown here is derived from an EMBL/GenBank/DDBJ whole genome shotgun (WGS) entry which is preliminary data.</text>
</comment>
<sequence length="200" mass="22994">MNSYQIREPARELGLRLAGINMKKSTILEVKNIRKSYYKLHTLEDISLKLEKKQFVSILGPSGCGKSTLFNIISGLEMPDKGRVIIDGKDYNGKTGRVSYMHQKDLLFPWNNIINNVCLPLFLKGGSKKDSYKEAEKYFRDFGLEGFEDKYPNQLSGGMRQRAALLRTYLFANDIMLLDEPFGSLDAITRRKMQLWLLEI</sequence>
<gene>
    <name evidence="3" type="ORF">S01H1_60539</name>
</gene>
<accession>X0W9Z4</accession>
<name>X0W9Z4_9ZZZZ</name>
<evidence type="ECO:0000313" key="3">
    <source>
        <dbReference type="EMBL" id="GAG21418.1"/>
    </source>
</evidence>
<dbReference type="PROSITE" id="PS00211">
    <property type="entry name" value="ABC_TRANSPORTER_1"/>
    <property type="match status" value="1"/>
</dbReference>
<dbReference type="EMBL" id="BARS01039655">
    <property type="protein sequence ID" value="GAG21418.1"/>
    <property type="molecule type" value="Genomic_DNA"/>
</dbReference>
<dbReference type="PROSITE" id="PS50893">
    <property type="entry name" value="ABC_TRANSPORTER_2"/>
    <property type="match status" value="1"/>
</dbReference>
<dbReference type="GO" id="GO:0016887">
    <property type="term" value="F:ATP hydrolysis activity"/>
    <property type="evidence" value="ECO:0007669"/>
    <property type="project" value="InterPro"/>
</dbReference>
<reference evidence="3" key="1">
    <citation type="journal article" date="2014" name="Front. Microbiol.">
        <title>High frequency of phylogenetically diverse reductive dehalogenase-homologous genes in deep subseafloor sedimentary metagenomes.</title>
        <authorList>
            <person name="Kawai M."/>
            <person name="Futagami T."/>
            <person name="Toyoda A."/>
            <person name="Takaki Y."/>
            <person name="Nishi S."/>
            <person name="Hori S."/>
            <person name="Arai W."/>
            <person name="Tsubouchi T."/>
            <person name="Morono Y."/>
            <person name="Uchiyama I."/>
            <person name="Ito T."/>
            <person name="Fujiyama A."/>
            <person name="Inagaki F."/>
            <person name="Takami H."/>
        </authorList>
    </citation>
    <scope>NUCLEOTIDE SEQUENCE</scope>
    <source>
        <strain evidence="3">Expedition CK06-06</strain>
    </source>
</reference>
<dbReference type="PANTHER" id="PTHR42788:SF2">
    <property type="entry name" value="ABC TRANSPORTER ATP-BINDING PROTEIN"/>
    <property type="match status" value="1"/>
</dbReference>
<feature type="domain" description="ABC transporter" evidence="2">
    <location>
        <begin position="28"/>
        <end position="200"/>
    </location>
</feature>
<dbReference type="SUPFAM" id="SSF52540">
    <property type="entry name" value="P-loop containing nucleoside triphosphate hydrolases"/>
    <property type="match status" value="1"/>
</dbReference>
<protein>
    <recommendedName>
        <fullName evidence="2">ABC transporter domain-containing protein</fullName>
    </recommendedName>
</protein>
<dbReference type="InterPro" id="IPR017871">
    <property type="entry name" value="ABC_transporter-like_CS"/>
</dbReference>
<dbReference type="Pfam" id="PF00005">
    <property type="entry name" value="ABC_tran"/>
    <property type="match status" value="1"/>
</dbReference>
<dbReference type="InterPro" id="IPR003439">
    <property type="entry name" value="ABC_transporter-like_ATP-bd"/>
</dbReference>
<feature type="non-terminal residue" evidence="3">
    <location>
        <position position="200"/>
    </location>
</feature>
<dbReference type="AlphaFoldDB" id="X0W9Z4"/>
<keyword evidence="1" id="KW-0813">Transport</keyword>
<dbReference type="InterPro" id="IPR027417">
    <property type="entry name" value="P-loop_NTPase"/>
</dbReference>
<organism evidence="3">
    <name type="scientific">marine sediment metagenome</name>
    <dbReference type="NCBI Taxonomy" id="412755"/>
    <lineage>
        <taxon>unclassified sequences</taxon>
        <taxon>metagenomes</taxon>
        <taxon>ecological metagenomes</taxon>
    </lineage>
</organism>
<proteinExistence type="predicted"/>